<name>A0A5J4NX59_9TREM</name>
<accession>A0A5J4NX59</accession>
<evidence type="ECO:0000313" key="2">
    <source>
        <dbReference type="EMBL" id="KAA3679892.1"/>
    </source>
</evidence>
<sequence length="1082" mass="118133">MNIDGDLQSTLLEGEKPERRSQSAEILERSIFSPDHKRTTSHHTWDPTVSTPCIVATIGGSPAIERSKQSTQSFMKSLHSIPSVTVEVTSFQVTSPTTQKSESLQWLRTGSSPVDRQAELCSESKHERAADELFVPVRVSKQPSNTCQFVTTTVPVVLTAPVYTITSSHCTRGQFGYATAVTNMNFRTLPASSIGTTSFQPSVTNHSKDSFGVKEIISRVDHIHNDVAPCLNSGQSTILTIRESFGGNDTDGASAASRSVTTKDIVASAERESNCIGENASGIVQKTETVELCLTVGSNAQPNPANFLTNETDESMSQSPKRSILKSSSLKNSFEDSEATFSGIESPQSREASDTTPIRMRINGSSSVSQLCSTFSERYPCSTSDSGCSESPRSQRKSVRFADELEDAADSHSRISNGIKMIDFTQPTNTPSVNSTRPTSPNSPVSGKPANSVICSKSEIDMTPIRNSSCLDGFIEGARRPPLSAPSQTVTSQQHQNANVSTSSVGSSLHSTYVVQQLPNVHSRPPLQPAVKSVSNPSRLNRTAKLGYADILKGRPKPKQEADQFVFANQRSTWAPSINRQILSPPLRTHEVSRNQVSPLASPSTSTVQPAQSYVSLASNQSKLSSTDSETNHLLRGHVRLPPKVLTAAKLDQFTRALSEPRGTARWRTQSESDSLPSASSTVCLNYSPKLSETEQLANLTRLTELNYETQLIAPTDPTILVVRMDSPQLLSDYEGVDREVAEKLKTRQRTPTFSHAIYLKGTTDQRSISPSETPTPSLHSSPELAVQVGNKDDHSIYHGLNEQKHPSGGVPKATSMDNVPKVSSTLKHFTPRQTVNNARSTQRIDQASDDHKAYGYHDLPHTVHNPTMSNARLLQQRPQLMDSSTYKNCGPQSAVTRVQRSYTNTATPYAASVARSNVVRNAPPYLRNPSNISNAALLDYSRNTLPSITPNARVHAYGSSLNTPLRSVKTATSDEPICQLPAHAEPTPVRMAVCASSEDSLSEFLKSERVCEQTGRELFDMSKPIRSDYAPIRHDFSKLRTQKPGENMSPLSIEEARLLKSLDRLNNRLCGKCTFLLKCLP</sequence>
<feature type="compositionally biased region" description="Polar residues" evidence="1">
    <location>
        <begin position="303"/>
        <end position="332"/>
    </location>
</feature>
<feature type="compositionally biased region" description="Polar residues" evidence="1">
    <location>
        <begin position="485"/>
        <end position="499"/>
    </location>
</feature>
<feature type="region of interest" description="Disordered" evidence="1">
    <location>
        <begin position="482"/>
        <end position="505"/>
    </location>
</feature>
<feature type="compositionally biased region" description="Polar residues" evidence="1">
    <location>
        <begin position="594"/>
        <end position="612"/>
    </location>
</feature>
<reference evidence="2 3" key="1">
    <citation type="journal article" date="2019" name="Gigascience">
        <title>Whole-genome sequence of the oriental lung fluke Paragonimus westermani.</title>
        <authorList>
            <person name="Oey H."/>
            <person name="Zakrzewski M."/>
            <person name="Narain K."/>
            <person name="Devi K.R."/>
            <person name="Agatsuma T."/>
            <person name="Nawaratna S."/>
            <person name="Gobert G.N."/>
            <person name="Jones M.K."/>
            <person name="Ragan M.A."/>
            <person name="McManus D.P."/>
            <person name="Krause L."/>
        </authorList>
    </citation>
    <scope>NUCLEOTIDE SEQUENCE [LARGE SCALE GENOMIC DNA]</scope>
    <source>
        <strain evidence="2 3">IND2009</strain>
    </source>
</reference>
<feature type="compositionally biased region" description="Polar residues" evidence="1">
    <location>
        <begin position="667"/>
        <end position="681"/>
    </location>
</feature>
<feature type="compositionally biased region" description="Basic and acidic residues" evidence="1">
    <location>
        <begin position="13"/>
        <end position="38"/>
    </location>
</feature>
<feature type="region of interest" description="Disordered" evidence="1">
    <location>
        <begin position="303"/>
        <end position="362"/>
    </location>
</feature>
<evidence type="ECO:0000313" key="3">
    <source>
        <dbReference type="Proteomes" id="UP000324629"/>
    </source>
</evidence>
<dbReference type="Proteomes" id="UP000324629">
    <property type="component" value="Unassembled WGS sequence"/>
</dbReference>
<comment type="caution">
    <text evidence="2">The sequence shown here is derived from an EMBL/GenBank/DDBJ whole genome shotgun (WGS) entry which is preliminary data.</text>
</comment>
<feature type="compositionally biased region" description="Polar residues" evidence="1">
    <location>
        <begin position="425"/>
        <end position="445"/>
    </location>
</feature>
<feature type="compositionally biased region" description="Basic and acidic residues" evidence="1">
    <location>
        <begin position="797"/>
        <end position="806"/>
    </location>
</feature>
<feature type="region of interest" description="Disordered" evidence="1">
    <location>
        <begin position="423"/>
        <end position="451"/>
    </location>
</feature>
<feature type="compositionally biased region" description="Polar residues" evidence="1">
    <location>
        <begin position="763"/>
        <end position="781"/>
    </location>
</feature>
<feature type="region of interest" description="Disordered" evidence="1">
    <location>
        <begin position="1"/>
        <end position="46"/>
    </location>
</feature>
<proteinExistence type="predicted"/>
<feature type="region of interest" description="Disordered" evidence="1">
    <location>
        <begin position="662"/>
        <end position="681"/>
    </location>
</feature>
<organism evidence="2 3">
    <name type="scientific">Paragonimus westermani</name>
    <dbReference type="NCBI Taxonomy" id="34504"/>
    <lineage>
        <taxon>Eukaryota</taxon>
        <taxon>Metazoa</taxon>
        <taxon>Spiralia</taxon>
        <taxon>Lophotrochozoa</taxon>
        <taxon>Platyhelminthes</taxon>
        <taxon>Trematoda</taxon>
        <taxon>Digenea</taxon>
        <taxon>Plagiorchiida</taxon>
        <taxon>Troglotremata</taxon>
        <taxon>Troglotrematidae</taxon>
        <taxon>Paragonimus</taxon>
    </lineage>
</organism>
<keyword evidence="3" id="KW-1185">Reference proteome</keyword>
<dbReference type="AlphaFoldDB" id="A0A5J4NX59"/>
<feature type="region of interest" description="Disordered" evidence="1">
    <location>
        <begin position="760"/>
        <end position="783"/>
    </location>
</feature>
<protein>
    <submittedName>
        <fullName evidence="2">Uncharacterized protein</fullName>
    </submittedName>
</protein>
<feature type="compositionally biased region" description="Polar residues" evidence="1">
    <location>
        <begin position="339"/>
        <end position="356"/>
    </location>
</feature>
<feature type="region of interest" description="Disordered" evidence="1">
    <location>
        <begin position="591"/>
        <end position="612"/>
    </location>
</feature>
<dbReference type="EMBL" id="QNGE01000598">
    <property type="protein sequence ID" value="KAA3679892.1"/>
    <property type="molecule type" value="Genomic_DNA"/>
</dbReference>
<feature type="region of interest" description="Disordered" evidence="1">
    <location>
        <begin position="797"/>
        <end position="819"/>
    </location>
</feature>
<evidence type="ECO:0000256" key="1">
    <source>
        <dbReference type="SAM" id="MobiDB-lite"/>
    </source>
</evidence>
<gene>
    <name evidence="2" type="ORF">DEA37_0010369</name>
</gene>